<sequence length="243" mass="27585">MSDLINFVIEKHGGLKLWEEASRVSATVHVRGGFWAYKGQPDLLGVEEVTADLRRRHIEMSPFGEGQSLSFDAEDDRVVITRTDGSVVEELDRPRASMAGFAGDTQWTAAQTGYFISYATRMYLLEPYLFTLPGITTREVEPWSEAGETWRRLEVTFPDSFLPTHNSVQTYYFDAETGLQRRMDYSPDVNGNPPVAHYTSEHQNFGGLIVPTRRRVLLRRDDNTAIHEAAAILLDVTDVRLER</sequence>
<dbReference type="Proteomes" id="UP000308632">
    <property type="component" value="Unassembled WGS sequence"/>
</dbReference>
<dbReference type="RefSeq" id="WP_137301582.1">
    <property type="nucleotide sequence ID" value="NZ_BMVD01000008.1"/>
</dbReference>
<evidence type="ECO:0000313" key="1">
    <source>
        <dbReference type="EMBL" id="TKT08045.1"/>
    </source>
</evidence>
<comment type="caution">
    <text evidence="1">The sequence shown here is derived from an EMBL/GenBank/DDBJ whole genome shotgun (WGS) entry which is preliminary data.</text>
</comment>
<name>A0A4U5WZG1_STRGB</name>
<organism evidence="1 2">
    <name type="scientific">Streptomyces galbus</name>
    <dbReference type="NCBI Taxonomy" id="33898"/>
    <lineage>
        <taxon>Bacteria</taxon>
        <taxon>Bacillati</taxon>
        <taxon>Actinomycetota</taxon>
        <taxon>Actinomycetes</taxon>
        <taxon>Kitasatosporales</taxon>
        <taxon>Streptomycetaceae</taxon>
        <taxon>Streptomyces</taxon>
    </lineage>
</organism>
<dbReference type="EMBL" id="SZPR01000015">
    <property type="protein sequence ID" value="TKT08045.1"/>
    <property type="molecule type" value="Genomic_DNA"/>
</dbReference>
<evidence type="ECO:0000313" key="2">
    <source>
        <dbReference type="Proteomes" id="UP000308632"/>
    </source>
</evidence>
<reference evidence="1 2" key="1">
    <citation type="submission" date="2019-04" db="EMBL/GenBank/DDBJ databases">
        <title>Streptomyces lasaliensis sp.nov., an Actinomycete isolated from soil which produces the polyether antibiotic lasalocid.</title>
        <authorList>
            <person name="Erwin G."/>
            <person name="Haber C."/>
        </authorList>
    </citation>
    <scope>NUCLEOTIDE SEQUENCE [LARGE SCALE GENOMIC DNA]</scope>
    <source>
        <strain evidence="1 2">DSM 40089</strain>
    </source>
</reference>
<proteinExistence type="predicted"/>
<dbReference type="AlphaFoldDB" id="A0A4U5WZG1"/>
<accession>A0A4U5WZG1</accession>
<protein>
    <submittedName>
        <fullName evidence="1">Uncharacterized protein</fullName>
    </submittedName>
</protein>
<gene>
    <name evidence="1" type="ORF">E4U92_18700</name>
</gene>